<evidence type="ECO:0000256" key="5">
    <source>
        <dbReference type="ARBA" id="ARBA00023136"/>
    </source>
</evidence>
<evidence type="ECO:0000313" key="7">
    <source>
        <dbReference type="EMBL" id="AZA13203.1"/>
    </source>
</evidence>
<keyword evidence="3 6" id="KW-0812">Transmembrane</keyword>
<dbReference type="Pfam" id="PF02361">
    <property type="entry name" value="CbiQ"/>
    <property type="match status" value="1"/>
</dbReference>
<keyword evidence="2" id="KW-1003">Cell membrane</keyword>
<dbReference type="InterPro" id="IPR003339">
    <property type="entry name" value="ABC/ECF_trnsptr_transmembrane"/>
</dbReference>
<dbReference type="PANTHER" id="PTHR34857">
    <property type="entry name" value="SLL0384 PROTEIN"/>
    <property type="match status" value="1"/>
</dbReference>
<dbReference type="AlphaFoldDB" id="A0A3G6J606"/>
<keyword evidence="5 6" id="KW-0472">Membrane</keyword>
<dbReference type="KEGG" id="ccho:CCHOA_03970"/>
<protein>
    <submittedName>
        <fullName evidence="7">Energy-coupling factor transporter transmembrane protein EcfT</fullName>
    </submittedName>
</protein>
<evidence type="ECO:0000256" key="1">
    <source>
        <dbReference type="ARBA" id="ARBA00004141"/>
    </source>
</evidence>
<dbReference type="InterPro" id="IPR051611">
    <property type="entry name" value="ECF_transporter_component"/>
</dbReference>
<evidence type="ECO:0000313" key="8">
    <source>
        <dbReference type="Proteomes" id="UP000269019"/>
    </source>
</evidence>
<evidence type="ECO:0000256" key="3">
    <source>
        <dbReference type="ARBA" id="ARBA00022692"/>
    </source>
</evidence>
<feature type="transmembrane region" description="Helical" evidence="6">
    <location>
        <begin position="271"/>
        <end position="295"/>
    </location>
</feature>
<evidence type="ECO:0000256" key="2">
    <source>
        <dbReference type="ARBA" id="ARBA00022475"/>
    </source>
</evidence>
<keyword evidence="8" id="KW-1185">Reference proteome</keyword>
<feature type="transmembrane region" description="Helical" evidence="6">
    <location>
        <begin position="104"/>
        <end position="121"/>
    </location>
</feature>
<reference evidence="7 8" key="1">
    <citation type="submission" date="2018-11" db="EMBL/GenBank/DDBJ databases">
        <authorList>
            <person name="Kleinhagauer T."/>
            <person name="Glaeser S.P."/>
            <person name="Spergser J."/>
            <person name="Ruckert C."/>
            <person name="Kaempfer P."/>
            <person name="Busse H.-J."/>
        </authorList>
    </citation>
    <scope>NUCLEOTIDE SEQUENCE [LARGE SCALE GENOMIC DNA]</scope>
    <source>
        <strain evidence="7 8">200CH</strain>
    </source>
</reference>
<comment type="subcellular location">
    <subcellularLocation>
        <location evidence="1">Membrane</location>
        <topology evidence="1">Multi-pass membrane protein</topology>
    </subcellularLocation>
</comment>
<dbReference type="EMBL" id="CP033896">
    <property type="protein sequence ID" value="AZA13203.1"/>
    <property type="molecule type" value="Genomic_DNA"/>
</dbReference>
<feature type="transmembrane region" description="Helical" evidence="6">
    <location>
        <begin position="141"/>
        <end position="162"/>
    </location>
</feature>
<evidence type="ECO:0000256" key="4">
    <source>
        <dbReference type="ARBA" id="ARBA00022989"/>
    </source>
</evidence>
<dbReference type="GO" id="GO:0005886">
    <property type="term" value="C:plasma membrane"/>
    <property type="evidence" value="ECO:0007669"/>
    <property type="project" value="UniProtKB-ARBA"/>
</dbReference>
<gene>
    <name evidence="7" type="primary">ecfT1</name>
    <name evidence="7" type="ORF">CCHOA_03970</name>
</gene>
<accession>A0A3G6J606</accession>
<keyword evidence="4 6" id="KW-1133">Transmembrane helix</keyword>
<dbReference type="Proteomes" id="UP000269019">
    <property type="component" value="Chromosome"/>
</dbReference>
<dbReference type="CDD" id="cd16914">
    <property type="entry name" value="EcfT"/>
    <property type="match status" value="1"/>
</dbReference>
<evidence type="ECO:0000256" key="6">
    <source>
        <dbReference type="SAM" id="Phobius"/>
    </source>
</evidence>
<dbReference type="PANTHER" id="PTHR34857:SF2">
    <property type="entry name" value="SLL0384 PROTEIN"/>
    <property type="match status" value="1"/>
</dbReference>
<proteinExistence type="predicted"/>
<name>A0A3G6J606_9CORY</name>
<sequence>MSDNHDEHSFAAAIPPFALPAKQRMLLLDRDVAGLDRAQLGAPNPPGSWLNVVQPVSRIAALAVVTTPLFLSVDVVSAAVGVLNVVLLALVCRYSLRRLLQQSWPVLVAIPFSAISMALYGKPEGHAYFTWGWIHITDNSLQLALAISLRILAVALPAVLLIRDINPTELGDGLAQCWKLPARFVLGAVAGFRLASLFAKDWQGLARSRRARGLGENNKIAKFFTMLFALLVIALRRGGKLATAMEARGFGAYPQRTWGRQATLTWRDWRLIGLCAAMSTGAILVAVFTGSFRFLGA</sequence>
<feature type="transmembrane region" description="Helical" evidence="6">
    <location>
        <begin position="59"/>
        <end position="92"/>
    </location>
</feature>
<organism evidence="7 8">
    <name type="scientific">Corynebacterium choanae</name>
    <dbReference type="NCBI Taxonomy" id="1862358"/>
    <lineage>
        <taxon>Bacteria</taxon>
        <taxon>Bacillati</taxon>
        <taxon>Actinomycetota</taxon>
        <taxon>Actinomycetes</taxon>
        <taxon>Mycobacteriales</taxon>
        <taxon>Corynebacteriaceae</taxon>
        <taxon>Corynebacterium</taxon>
    </lineage>
</organism>
<dbReference type="RefSeq" id="WP_245992191.1">
    <property type="nucleotide sequence ID" value="NZ_CP033896.1"/>
</dbReference>